<dbReference type="PANTHER" id="PTHR16305">
    <property type="entry name" value="TESTICULAR SOLUBLE ADENYLYL CYCLASE"/>
    <property type="match status" value="1"/>
</dbReference>
<keyword evidence="2" id="KW-0067">ATP-binding</keyword>
<protein>
    <recommendedName>
        <fullName evidence="4">Orc1-like AAA ATPase domain-containing protein</fullName>
    </recommendedName>
</protein>
<reference evidence="5 6" key="1">
    <citation type="submission" date="2019-06" db="EMBL/GenBank/DDBJ databases">
        <title>Whole genome shotgun sequence of Pseudonocardia saturnea NBRC 14499.</title>
        <authorList>
            <person name="Hosoyama A."/>
            <person name="Uohara A."/>
            <person name="Ohji S."/>
            <person name="Ichikawa N."/>
        </authorList>
    </citation>
    <scope>NUCLEOTIDE SEQUENCE [LARGE SCALE GENOMIC DNA]</scope>
    <source>
        <strain evidence="5 6">NBRC 14499</strain>
    </source>
</reference>
<dbReference type="InterPro" id="IPR041664">
    <property type="entry name" value="AAA_16"/>
</dbReference>
<dbReference type="Pfam" id="PF13191">
    <property type="entry name" value="AAA_16"/>
    <property type="match status" value="1"/>
</dbReference>
<evidence type="ECO:0000259" key="4">
    <source>
        <dbReference type="Pfam" id="PF13191"/>
    </source>
</evidence>
<evidence type="ECO:0000313" key="5">
    <source>
        <dbReference type="EMBL" id="GEC28767.1"/>
    </source>
</evidence>
<dbReference type="Proteomes" id="UP000320693">
    <property type="component" value="Unassembled WGS sequence"/>
</dbReference>
<organism evidence="5 6">
    <name type="scientific">Pseudonocardia saturnea</name>
    <dbReference type="NCBI Taxonomy" id="33909"/>
    <lineage>
        <taxon>Bacteria</taxon>
        <taxon>Bacillati</taxon>
        <taxon>Actinomycetota</taxon>
        <taxon>Actinomycetes</taxon>
        <taxon>Pseudonocardiales</taxon>
        <taxon>Pseudonocardiaceae</taxon>
        <taxon>Pseudonocardia</taxon>
    </lineage>
</organism>
<comment type="caution">
    <text evidence="5">The sequence shown here is derived from an EMBL/GenBank/DDBJ whole genome shotgun (WGS) entry which is preliminary data.</text>
</comment>
<dbReference type="PANTHER" id="PTHR16305:SF35">
    <property type="entry name" value="TRANSCRIPTIONAL ACTIVATOR DOMAIN"/>
    <property type="match status" value="1"/>
</dbReference>
<keyword evidence="1" id="KW-0547">Nucleotide-binding</keyword>
<gene>
    <name evidence="5" type="ORF">PSA01_57960</name>
</gene>
<dbReference type="InterPro" id="IPR027417">
    <property type="entry name" value="P-loop_NTPase"/>
</dbReference>
<feature type="region of interest" description="Disordered" evidence="3">
    <location>
        <begin position="247"/>
        <end position="269"/>
    </location>
</feature>
<name>A0ABQ0S773_9PSEU</name>
<evidence type="ECO:0000256" key="3">
    <source>
        <dbReference type="SAM" id="MobiDB-lite"/>
    </source>
</evidence>
<dbReference type="EMBL" id="BJNH01000091">
    <property type="protein sequence ID" value="GEC28767.1"/>
    <property type="molecule type" value="Genomic_DNA"/>
</dbReference>
<feature type="domain" description="Orc1-like AAA ATPase" evidence="4">
    <location>
        <begin position="9"/>
        <end position="175"/>
    </location>
</feature>
<sequence>MAPGPGPALLGRVAELGRLQAELAGAVEGRAGAVLLAGDAGIGKSRLAGELATAASAAGITVVVGRCLDTGPAPLPYLPFSEVLAGLPVSGRELLTDRPALRGLVPGSGPPPEDVAADRELDRLAVFDGVAGALRAAAAQAPVLVVLEDLHWADRSSRELLSYLLARLGSQRLLVLATYRSDDLHRRHPLRRTLAELVRLPAVRGWSWARSRRPTCWRWSGTTRPRWRVRCPRRPCTGSPIAAAAMRSSPRRWSRPVAPSSPRHSPTSC</sequence>
<evidence type="ECO:0000256" key="2">
    <source>
        <dbReference type="ARBA" id="ARBA00022840"/>
    </source>
</evidence>
<evidence type="ECO:0000256" key="1">
    <source>
        <dbReference type="ARBA" id="ARBA00022741"/>
    </source>
</evidence>
<dbReference type="SUPFAM" id="SSF52540">
    <property type="entry name" value="P-loop containing nucleoside triphosphate hydrolases"/>
    <property type="match status" value="1"/>
</dbReference>
<evidence type="ECO:0000313" key="6">
    <source>
        <dbReference type="Proteomes" id="UP000320693"/>
    </source>
</evidence>
<proteinExistence type="predicted"/>
<keyword evidence="6" id="KW-1185">Reference proteome</keyword>
<accession>A0ABQ0S773</accession>